<protein>
    <submittedName>
        <fullName evidence="1">RCG42944, isoform CRA_b</fullName>
    </submittedName>
</protein>
<dbReference type="Proteomes" id="UP000234681">
    <property type="component" value="Chromosome X"/>
</dbReference>
<accession>A6JZY5</accession>
<name>A6JZY5_RAT</name>
<reference evidence="1 2" key="1">
    <citation type="submission" date="2005-09" db="EMBL/GenBank/DDBJ databases">
        <authorList>
            <person name="Mural R.J."/>
            <person name="Li P.W."/>
            <person name="Adams M.D."/>
            <person name="Amanatides P.G."/>
            <person name="Baden-Tillson H."/>
            <person name="Barnstead M."/>
            <person name="Chin S.H."/>
            <person name="Dew I."/>
            <person name="Evans C.A."/>
            <person name="Ferriera S."/>
            <person name="Flanigan M."/>
            <person name="Fosler C."/>
            <person name="Glodek A."/>
            <person name="Gu Z."/>
            <person name="Holt R.A."/>
            <person name="Jennings D."/>
            <person name="Kraft C.L."/>
            <person name="Lu F."/>
            <person name="Nguyen T."/>
            <person name="Nusskern D.R."/>
            <person name="Pfannkoch C.M."/>
            <person name="Sitter C."/>
            <person name="Sutton G.G."/>
            <person name="Venter J.C."/>
            <person name="Wang Z."/>
            <person name="Woodage T."/>
            <person name="Zheng X.H."/>
            <person name="Zhong F."/>
        </authorList>
    </citation>
    <scope>NUCLEOTIDE SEQUENCE [LARGE SCALE GENOMIC DNA]</scope>
    <source>
        <strain>BN</strain>
        <strain evidence="2">Sprague-Dawley</strain>
    </source>
</reference>
<dbReference type="AlphaFoldDB" id="A6JZY5"/>
<proteinExistence type="predicted"/>
<sequence length="42" mass="4615">MVSASRRSLIPTRSSGLDPASQHLLDSILRVSACCWLQNPTF</sequence>
<gene>
    <name evidence="1" type="ORF">rCG_42944</name>
</gene>
<evidence type="ECO:0000313" key="1">
    <source>
        <dbReference type="EMBL" id="EDL97649.1"/>
    </source>
</evidence>
<organism evidence="1 2">
    <name type="scientific">Rattus norvegicus</name>
    <name type="common">Rat</name>
    <dbReference type="NCBI Taxonomy" id="10116"/>
    <lineage>
        <taxon>Eukaryota</taxon>
        <taxon>Metazoa</taxon>
        <taxon>Chordata</taxon>
        <taxon>Craniata</taxon>
        <taxon>Vertebrata</taxon>
        <taxon>Euteleostomi</taxon>
        <taxon>Mammalia</taxon>
        <taxon>Eutheria</taxon>
        <taxon>Euarchontoglires</taxon>
        <taxon>Glires</taxon>
        <taxon>Rodentia</taxon>
        <taxon>Myomorpha</taxon>
        <taxon>Muroidea</taxon>
        <taxon>Muridae</taxon>
        <taxon>Murinae</taxon>
        <taxon>Rattus</taxon>
    </lineage>
</organism>
<evidence type="ECO:0000313" key="2">
    <source>
        <dbReference type="Proteomes" id="UP000234681"/>
    </source>
</evidence>
<dbReference type="EMBL" id="CH474009">
    <property type="protein sequence ID" value="EDL97649.1"/>
    <property type="molecule type" value="Genomic_DNA"/>
</dbReference>